<organism evidence="8 9">
    <name type="scientific">Candidatus Flavonifractor intestinipullorum</name>
    <dbReference type="NCBI Taxonomy" id="2838587"/>
    <lineage>
        <taxon>Bacteria</taxon>
        <taxon>Bacillati</taxon>
        <taxon>Bacillota</taxon>
        <taxon>Clostridia</taxon>
        <taxon>Eubacteriales</taxon>
        <taxon>Oscillospiraceae</taxon>
        <taxon>Flavonifractor</taxon>
    </lineage>
</organism>
<reference evidence="8" key="1">
    <citation type="journal article" date="2021" name="PeerJ">
        <title>Extensive microbial diversity within the chicken gut microbiome revealed by metagenomics and culture.</title>
        <authorList>
            <person name="Gilroy R."/>
            <person name="Ravi A."/>
            <person name="Getino M."/>
            <person name="Pursley I."/>
            <person name="Horton D.L."/>
            <person name="Alikhan N.F."/>
            <person name="Baker D."/>
            <person name="Gharbi K."/>
            <person name="Hall N."/>
            <person name="Watson M."/>
            <person name="Adriaenssens E.M."/>
            <person name="Foster-Nyarko E."/>
            <person name="Jarju S."/>
            <person name="Secka A."/>
            <person name="Antonio M."/>
            <person name="Oren A."/>
            <person name="Chaudhuri R.R."/>
            <person name="La Ragione R."/>
            <person name="Hildebrand F."/>
            <person name="Pallen M.J."/>
        </authorList>
    </citation>
    <scope>NUCLEOTIDE SEQUENCE</scope>
    <source>
        <strain evidence="8">CHK189-11263</strain>
    </source>
</reference>
<keyword evidence="5 6" id="KW-0694">RNA-binding</keyword>
<dbReference type="SUPFAM" id="SSF54211">
    <property type="entry name" value="Ribosomal protein S5 domain 2-like"/>
    <property type="match status" value="1"/>
</dbReference>
<dbReference type="GO" id="GO:0001682">
    <property type="term" value="P:tRNA 5'-leader removal"/>
    <property type="evidence" value="ECO:0007669"/>
    <property type="project" value="UniProtKB-UniRule"/>
</dbReference>
<dbReference type="GO" id="GO:0042781">
    <property type="term" value="F:3'-tRNA processing endoribonuclease activity"/>
    <property type="evidence" value="ECO:0007669"/>
    <property type="project" value="TreeGrafter"/>
</dbReference>
<evidence type="ECO:0000256" key="2">
    <source>
        <dbReference type="ARBA" id="ARBA00022722"/>
    </source>
</evidence>
<dbReference type="PANTHER" id="PTHR33992:SF1">
    <property type="entry name" value="RIBONUCLEASE P PROTEIN COMPONENT"/>
    <property type="match status" value="1"/>
</dbReference>
<dbReference type="EC" id="3.1.26.5" evidence="6 7"/>
<proteinExistence type="inferred from homology"/>
<protein>
    <recommendedName>
        <fullName evidence="6 7">Ribonuclease P protein component</fullName>
        <shortName evidence="6">RNase P protein</shortName>
        <shortName evidence="6">RNaseP protein</shortName>
        <ecNumber evidence="6 7">3.1.26.5</ecNumber>
    </recommendedName>
    <alternativeName>
        <fullName evidence="6">Protein C5</fullName>
    </alternativeName>
</protein>
<evidence type="ECO:0000256" key="6">
    <source>
        <dbReference type="HAMAP-Rule" id="MF_00227"/>
    </source>
</evidence>
<dbReference type="Gene3D" id="3.30.230.10">
    <property type="match status" value="1"/>
</dbReference>
<dbReference type="GO" id="GO:0000049">
    <property type="term" value="F:tRNA binding"/>
    <property type="evidence" value="ECO:0007669"/>
    <property type="project" value="UniProtKB-UniRule"/>
</dbReference>
<comment type="caution">
    <text evidence="8">The sequence shown here is derived from an EMBL/GenBank/DDBJ whole genome shotgun (WGS) entry which is preliminary data.</text>
</comment>
<comment type="function">
    <text evidence="6">RNaseP catalyzes the removal of the 5'-leader sequence from pre-tRNA to produce the mature 5'-terminus. It can also cleave other RNA substrates such as 4.5S RNA. The protein component plays an auxiliary but essential role in vivo by binding to the 5'-leader sequence and broadening the substrate specificity of the ribozyme.</text>
</comment>
<dbReference type="PANTHER" id="PTHR33992">
    <property type="entry name" value="RIBONUCLEASE P PROTEIN COMPONENT"/>
    <property type="match status" value="1"/>
</dbReference>
<dbReference type="Pfam" id="PF00825">
    <property type="entry name" value="Ribonuclease_P"/>
    <property type="match status" value="1"/>
</dbReference>
<dbReference type="InterPro" id="IPR020568">
    <property type="entry name" value="Ribosomal_Su5_D2-typ_SF"/>
</dbReference>
<comment type="subunit">
    <text evidence="6">Consists of a catalytic RNA component (M1 or rnpB) and a protein subunit.</text>
</comment>
<keyword evidence="3 6" id="KW-0255">Endonuclease</keyword>
<comment type="similarity">
    <text evidence="6">Belongs to the RnpA family.</text>
</comment>
<keyword evidence="1 6" id="KW-0819">tRNA processing</keyword>
<dbReference type="EMBL" id="DWYC01000053">
    <property type="protein sequence ID" value="HJB57104.1"/>
    <property type="molecule type" value="Genomic_DNA"/>
</dbReference>
<dbReference type="AlphaFoldDB" id="A0A9D2S5R8"/>
<accession>A0A9D2S5R8</accession>
<dbReference type="InterPro" id="IPR000100">
    <property type="entry name" value="RNase_P"/>
</dbReference>
<dbReference type="InterPro" id="IPR014721">
    <property type="entry name" value="Ribsml_uS5_D2-typ_fold_subgr"/>
</dbReference>
<evidence type="ECO:0000313" key="8">
    <source>
        <dbReference type="EMBL" id="HJB57104.1"/>
    </source>
</evidence>
<dbReference type="GO" id="GO:0004526">
    <property type="term" value="F:ribonuclease P activity"/>
    <property type="evidence" value="ECO:0007669"/>
    <property type="project" value="UniProtKB-UniRule"/>
</dbReference>
<dbReference type="GO" id="GO:0030677">
    <property type="term" value="C:ribonuclease P complex"/>
    <property type="evidence" value="ECO:0007669"/>
    <property type="project" value="TreeGrafter"/>
</dbReference>
<dbReference type="Proteomes" id="UP000824208">
    <property type="component" value="Unassembled WGS sequence"/>
</dbReference>
<evidence type="ECO:0000256" key="5">
    <source>
        <dbReference type="ARBA" id="ARBA00022884"/>
    </source>
</evidence>
<evidence type="ECO:0000256" key="1">
    <source>
        <dbReference type="ARBA" id="ARBA00022694"/>
    </source>
</evidence>
<dbReference type="NCBIfam" id="TIGR00188">
    <property type="entry name" value="rnpA"/>
    <property type="match status" value="1"/>
</dbReference>
<evidence type="ECO:0000256" key="3">
    <source>
        <dbReference type="ARBA" id="ARBA00022759"/>
    </source>
</evidence>
<comment type="catalytic activity">
    <reaction evidence="6">
        <text>Endonucleolytic cleavage of RNA, removing 5'-extranucleotides from tRNA precursor.</text>
        <dbReference type="EC" id="3.1.26.5"/>
    </reaction>
</comment>
<keyword evidence="2 6" id="KW-0540">Nuclease</keyword>
<name>A0A9D2S5R8_9FIRM</name>
<gene>
    <name evidence="6 8" type="primary">rnpA</name>
    <name evidence="8" type="ORF">H9714_06095</name>
</gene>
<evidence type="ECO:0000256" key="7">
    <source>
        <dbReference type="NCBIfam" id="TIGR00188"/>
    </source>
</evidence>
<evidence type="ECO:0000313" key="9">
    <source>
        <dbReference type="Proteomes" id="UP000824208"/>
    </source>
</evidence>
<keyword evidence="4 6" id="KW-0378">Hydrolase</keyword>
<evidence type="ECO:0000256" key="4">
    <source>
        <dbReference type="ARBA" id="ARBA00022801"/>
    </source>
</evidence>
<dbReference type="HAMAP" id="MF_00227">
    <property type="entry name" value="RNase_P"/>
    <property type="match status" value="1"/>
</dbReference>
<sequence length="115" mass="13143">MKNTVSIKQNHVFRRLYSKGKSAVSPCLAVYCRKNRGGGNRLGLTVGSKLGKAVVRNRTRRRIREAYRIHEGRFVLGYDIVVVARVKAAFAPYREIERSLLRAMDRLGLLKKEEP</sequence>
<reference evidence="8" key="2">
    <citation type="submission" date="2021-04" db="EMBL/GenBank/DDBJ databases">
        <authorList>
            <person name="Gilroy R."/>
        </authorList>
    </citation>
    <scope>NUCLEOTIDE SEQUENCE</scope>
    <source>
        <strain evidence="8">CHK189-11263</strain>
    </source>
</reference>